<keyword evidence="3" id="KW-1185">Reference proteome</keyword>
<dbReference type="SUPFAM" id="SSF52091">
    <property type="entry name" value="SpoIIaa-like"/>
    <property type="match status" value="1"/>
</dbReference>
<accession>A0A2U8GR45</accession>
<dbReference type="InterPro" id="IPR052746">
    <property type="entry name" value="MlaB_ABC_Transporter"/>
</dbReference>
<gene>
    <name evidence="2" type="ORF">CEW83_10860</name>
</gene>
<dbReference type="Gene3D" id="3.30.750.24">
    <property type="entry name" value="STAS domain"/>
    <property type="match status" value="1"/>
</dbReference>
<dbReference type="PANTHER" id="PTHR35849">
    <property type="entry name" value="BLR2341 PROTEIN"/>
    <property type="match status" value="1"/>
</dbReference>
<dbReference type="InterPro" id="IPR002645">
    <property type="entry name" value="STAS_dom"/>
</dbReference>
<dbReference type="RefSeq" id="WP_108949359.1">
    <property type="nucleotide sequence ID" value="NZ_CP022187.1"/>
</dbReference>
<dbReference type="InterPro" id="IPR036513">
    <property type="entry name" value="STAS_dom_sf"/>
</dbReference>
<sequence length="89" mass="9280">MAEASVVRMDGALTMRTVAGLIGRALPEGDCVVDLAGVTEADSAALALLLEWLRRLKARGNTLSVTGMPDGLKSLIELYGLDEVLPLAG</sequence>
<evidence type="ECO:0000313" key="3">
    <source>
        <dbReference type="Proteomes" id="UP000244930"/>
    </source>
</evidence>
<name>A0A2U8GR45_9RHOO</name>
<dbReference type="PROSITE" id="PS50801">
    <property type="entry name" value="STAS"/>
    <property type="match status" value="1"/>
</dbReference>
<dbReference type="Pfam" id="PF13466">
    <property type="entry name" value="STAS_2"/>
    <property type="match status" value="1"/>
</dbReference>
<reference evidence="2 3" key="1">
    <citation type="submission" date="2017-06" db="EMBL/GenBank/DDBJ databases">
        <title>Azoarcus.</title>
        <authorList>
            <person name="Woo J.-H."/>
            <person name="Kim H.-S."/>
        </authorList>
    </citation>
    <scope>NUCLEOTIDE SEQUENCE [LARGE SCALE GENOMIC DNA]</scope>
    <source>
        <strain evidence="2 3">TSPY31</strain>
    </source>
</reference>
<dbReference type="InterPro" id="IPR058548">
    <property type="entry name" value="MlaB-like_STAS"/>
</dbReference>
<evidence type="ECO:0000313" key="2">
    <source>
        <dbReference type="EMBL" id="AWI75653.1"/>
    </source>
</evidence>
<organism evidence="2 3">
    <name type="scientific">Parazoarcus communis</name>
    <dbReference type="NCBI Taxonomy" id="41977"/>
    <lineage>
        <taxon>Bacteria</taxon>
        <taxon>Pseudomonadati</taxon>
        <taxon>Pseudomonadota</taxon>
        <taxon>Betaproteobacteria</taxon>
        <taxon>Rhodocyclales</taxon>
        <taxon>Zoogloeaceae</taxon>
        <taxon>Parazoarcus</taxon>
    </lineage>
</organism>
<evidence type="ECO:0000259" key="1">
    <source>
        <dbReference type="PROSITE" id="PS50801"/>
    </source>
</evidence>
<dbReference type="AlphaFoldDB" id="A0A2U8GR45"/>
<dbReference type="Proteomes" id="UP000244930">
    <property type="component" value="Chromosome"/>
</dbReference>
<feature type="domain" description="STAS" evidence="1">
    <location>
        <begin position="32"/>
        <end position="89"/>
    </location>
</feature>
<protein>
    <submittedName>
        <fullName evidence="2">NTP-binding protein</fullName>
    </submittedName>
</protein>
<dbReference type="PANTHER" id="PTHR35849:SF2">
    <property type="entry name" value="BLR2341 PROTEIN"/>
    <property type="match status" value="1"/>
</dbReference>
<dbReference type="EMBL" id="CP022187">
    <property type="protein sequence ID" value="AWI75653.1"/>
    <property type="molecule type" value="Genomic_DNA"/>
</dbReference>
<dbReference type="KEGG" id="acom:CEW83_10860"/>
<proteinExistence type="predicted"/>